<name>A0A4C1WYE7_EUMVA</name>
<evidence type="ECO:0000313" key="2">
    <source>
        <dbReference type="Proteomes" id="UP000299102"/>
    </source>
</evidence>
<comment type="caution">
    <text evidence="1">The sequence shown here is derived from an EMBL/GenBank/DDBJ whole genome shotgun (WGS) entry which is preliminary data.</text>
</comment>
<keyword evidence="2" id="KW-1185">Reference proteome</keyword>
<sequence>MRGREVMNTIQNRDALEVTDVTRSNVHTRFRAARRGGDESRHGCTRTCPTWRGVPRTRCGAERGETTRRYDACSADERATDTRSYELTLS</sequence>
<dbReference type="AlphaFoldDB" id="A0A4C1WYE7"/>
<organism evidence="1 2">
    <name type="scientific">Eumeta variegata</name>
    <name type="common">Bagworm moth</name>
    <name type="synonym">Eumeta japonica</name>
    <dbReference type="NCBI Taxonomy" id="151549"/>
    <lineage>
        <taxon>Eukaryota</taxon>
        <taxon>Metazoa</taxon>
        <taxon>Ecdysozoa</taxon>
        <taxon>Arthropoda</taxon>
        <taxon>Hexapoda</taxon>
        <taxon>Insecta</taxon>
        <taxon>Pterygota</taxon>
        <taxon>Neoptera</taxon>
        <taxon>Endopterygota</taxon>
        <taxon>Lepidoptera</taxon>
        <taxon>Glossata</taxon>
        <taxon>Ditrysia</taxon>
        <taxon>Tineoidea</taxon>
        <taxon>Psychidae</taxon>
        <taxon>Oiketicinae</taxon>
        <taxon>Eumeta</taxon>
    </lineage>
</organism>
<gene>
    <name evidence="1" type="ORF">EVAR_38018_1</name>
</gene>
<proteinExistence type="predicted"/>
<dbReference type="Proteomes" id="UP000299102">
    <property type="component" value="Unassembled WGS sequence"/>
</dbReference>
<dbReference type="EMBL" id="BGZK01000661">
    <property type="protein sequence ID" value="GBP55137.1"/>
    <property type="molecule type" value="Genomic_DNA"/>
</dbReference>
<reference evidence="1 2" key="1">
    <citation type="journal article" date="2019" name="Commun. Biol.">
        <title>The bagworm genome reveals a unique fibroin gene that provides high tensile strength.</title>
        <authorList>
            <person name="Kono N."/>
            <person name="Nakamura H."/>
            <person name="Ohtoshi R."/>
            <person name="Tomita M."/>
            <person name="Numata K."/>
            <person name="Arakawa K."/>
        </authorList>
    </citation>
    <scope>NUCLEOTIDE SEQUENCE [LARGE SCALE GENOMIC DNA]</scope>
</reference>
<evidence type="ECO:0000313" key="1">
    <source>
        <dbReference type="EMBL" id="GBP55137.1"/>
    </source>
</evidence>
<accession>A0A4C1WYE7</accession>
<protein>
    <submittedName>
        <fullName evidence="1">Uncharacterized protein</fullName>
    </submittedName>
</protein>